<proteinExistence type="predicted"/>
<evidence type="ECO:0000256" key="2">
    <source>
        <dbReference type="ARBA" id="ARBA00012438"/>
    </source>
</evidence>
<dbReference type="SMART" id="SM00448">
    <property type="entry name" value="REC"/>
    <property type="match status" value="1"/>
</dbReference>
<dbReference type="PRINTS" id="PR00344">
    <property type="entry name" value="BCTRLSENSOR"/>
</dbReference>
<dbReference type="SUPFAM" id="SSF47384">
    <property type="entry name" value="Homodimeric domain of signal transducing histidine kinase"/>
    <property type="match status" value="1"/>
</dbReference>
<dbReference type="Pfam" id="PF00512">
    <property type="entry name" value="HisKA"/>
    <property type="match status" value="1"/>
</dbReference>
<keyword evidence="10" id="KW-0547">Nucleotide-binding</keyword>
<dbReference type="Gene3D" id="3.30.565.10">
    <property type="entry name" value="Histidine kinase-like ATPase, C-terminal domain"/>
    <property type="match status" value="1"/>
</dbReference>
<evidence type="ECO:0000256" key="3">
    <source>
        <dbReference type="ARBA" id="ARBA00022553"/>
    </source>
</evidence>
<dbReference type="Pfam" id="PF02518">
    <property type="entry name" value="HATPase_c"/>
    <property type="match status" value="1"/>
</dbReference>
<dbReference type="InterPro" id="IPR005467">
    <property type="entry name" value="His_kinase_dom"/>
</dbReference>
<dbReference type="InterPro" id="IPR011006">
    <property type="entry name" value="CheY-like_superfamily"/>
</dbReference>
<dbReference type="InterPro" id="IPR004358">
    <property type="entry name" value="Sig_transdc_His_kin-like_C"/>
</dbReference>
<keyword evidence="7" id="KW-0812">Transmembrane</keyword>
<reference evidence="10" key="1">
    <citation type="submission" date="2022-09" db="EMBL/GenBank/DDBJ databases">
        <title>Tahibacter sp. nov., isolated from a fresh water.</title>
        <authorList>
            <person name="Baek J.H."/>
            <person name="Lee J.K."/>
            <person name="Kim J.M."/>
            <person name="Jeon C.O."/>
        </authorList>
    </citation>
    <scope>NUCLEOTIDE SEQUENCE</scope>
    <source>
        <strain evidence="10">W38</strain>
    </source>
</reference>
<dbReference type="InterPro" id="IPR036097">
    <property type="entry name" value="HisK_dim/P_sf"/>
</dbReference>
<gene>
    <name evidence="10" type="ORF">N4264_01530</name>
</gene>
<feature type="domain" description="Histidine kinase" evidence="8">
    <location>
        <begin position="223"/>
        <end position="446"/>
    </location>
</feature>
<name>A0ABY6BH11_9GAMM</name>
<evidence type="ECO:0000256" key="7">
    <source>
        <dbReference type="SAM" id="Phobius"/>
    </source>
</evidence>
<keyword evidence="5" id="KW-0418">Kinase</keyword>
<dbReference type="PANTHER" id="PTHR43047:SF72">
    <property type="entry name" value="OSMOSENSING HISTIDINE PROTEIN KINASE SLN1"/>
    <property type="match status" value="1"/>
</dbReference>
<dbReference type="InterPro" id="IPR001789">
    <property type="entry name" value="Sig_transdc_resp-reg_receiver"/>
</dbReference>
<feature type="transmembrane region" description="Helical" evidence="7">
    <location>
        <begin position="108"/>
        <end position="125"/>
    </location>
</feature>
<feature type="transmembrane region" description="Helical" evidence="7">
    <location>
        <begin position="155"/>
        <end position="175"/>
    </location>
</feature>
<dbReference type="GO" id="GO:0005524">
    <property type="term" value="F:ATP binding"/>
    <property type="evidence" value="ECO:0007669"/>
    <property type="project" value="UniProtKB-KW"/>
</dbReference>
<keyword evidence="7" id="KW-1133">Transmembrane helix</keyword>
<evidence type="ECO:0000256" key="4">
    <source>
        <dbReference type="ARBA" id="ARBA00022679"/>
    </source>
</evidence>
<dbReference type="SMART" id="SM00388">
    <property type="entry name" value="HisKA"/>
    <property type="match status" value="1"/>
</dbReference>
<dbReference type="PROSITE" id="PS50110">
    <property type="entry name" value="RESPONSE_REGULATORY"/>
    <property type="match status" value="1"/>
</dbReference>
<keyword evidence="7" id="KW-0472">Membrane</keyword>
<keyword evidence="10" id="KW-0067">ATP-binding</keyword>
<feature type="domain" description="Response regulatory" evidence="9">
    <location>
        <begin position="473"/>
        <end position="589"/>
    </location>
</feature>
<keyword evidence="11" id="KW-1185">Reference proteome</keyword>
<dbReference type="PROSITE" id="PS50109">
    <property type="entry name" value="HIS_KIN"/>
    <property type="match status" value="1"/>
</dbReference>
<dbReference type="CDD" id="cd00082">
    <property type="entry name" value="HisKA"/>
    <property type="match status" value="1"/>
</dbReference>
<comment type="catalytic activity">
    <reaction evidence="1">
        <text>ATP + protein L-histidine = ADP + protein N-phospho-L-histidine.</text>
        <dbReference type="EC" id="2.7.13.3"/>
    </reaction>
</comment>
<dbReference type="Proteomes" id="UP001064632">
    <property type="component" value="Chromosome"/>
</dbReference>
<evidence type="ECO:0000313" key="10">
    <source>
        <dbReference type="EMBL" id="UXI68360.1"/>
    </source>
</evidence>
<feature type="transmembrane region" description="Helical" evidence="7">
    <location>
        <begin position="46"/>
        <end position="63"/>
    </location>
</feature>
<feature type="transmembrane region" description="Helical" evidence="7">
    <location>
        <begin position="83"/>
        <end position="101"/>
    </location>
</feature>
<accession>A0ABY6BH11</accession>
<organism evidence="10 11">
    <name type="scientific">Tahibacter amnicola</name>
    <dbReference type="NCBI Taxonomy" id="2976241"/>
    <lineage>
        <taxon>Bacteria</taxon>
        <taxon>Pseudomonadati</taxon>
        <taxon>Pseudomonadota</taxon>
        <taxon>Gammaproteobacteria</taxon>
        <taxon>Lysobacterales</taxon>
        <taxon>Rhodanobacteraceae</taxon>
        <taxon>Tahibacter</taxon>
    </lineage>
</organism>
<dbReference type="InterPro" id="IPR036890">
    <property type="entry name" value="HATPase_C_sf"/>
</dbReference>
<dbReference type="Pfam" id="PF00072">
    <property type="entry name" value="Response_reg"/>
    <property type="match status" value="1"/>
</dbReference>
<feature type="modified residue" description="4-aspartylphosphate" evidence="6">
    <location>
        <position position="522"/>
    </location>
</feature>
<feature type="transmembrane region" description="Helical" evidence="7">
    <location>
        <begin position="181"/>
        <end position="200"/>
    </location>
</feature>
<dbReference type="SUPFAM" id="SSF55874">
    <property type="entry name" value="ATPase domain of HSP90 chaperone/DNA topoisomerase II/histidine kinase"/>
    <property type="match status" value="1"/>
</dbReference>
<dbReference type="EC" id="2.7.13.3" evidence="2"/>
<sequence length="610" mass="65976">MSRPVMVEDGAAPPRRSAMALAEVAKQLRNEQISRLVAMVSERQMSVTRTVVFGLILAWVWYWKTRVGYQEVLVRDAVAVFPWALALFAASAGWMLVLRLFRLEPPEWADAIGIVASFAGIGILLDRAFILLISLNSFLPLIAVAVGVRYHRGAFWAATLASVFITWITAPPGYWISRPAYALYAFIFTFVLPLIVNRILSALREASIQAIVAGQAQSRFIATMSHELRTPLNSIVAGAALIDTRGLDGDQRRLLELVASNANALHHRVTEVLDVAAIDGNRLRLVPAPFFMADVVQTVSDICQPLADEKALALRFDVDRSLGDELLGDAGRIEQVLSNLVTNAVKFTPAGGTVDVAVWRENTASPGHQTVICTVTDTGPGIADADKKRVFDAFHQTSTGDTRRHGGVGLGLYIVKNVSDQMGGQLSVQDNPAGGTVFTWRFRLPLAPRREVPRRQTVLEALESHRRRIAPMRCLVVDDSAANREIFARILERAGHAATFAEDGPTALAAARAAPFDLVFLDLHMPGMSGWSVLAELQQLTADGPVPVVVISAHSHPAAQGLAVEQGAAAYLTKPIATQKLLETLEQVAQSRPAPGAVPGIRTDASSPCA</sequence>
<dbReference type="InterPro" id="IPR003594">
    <property type="entry name" value="HATPase_dom"/>
</dbReference>
<evidence type="ECO:0000256" key="6">
    <source>
        <dbReference type="PROSITE-ProRule" id="PRU00169"/>
    </source>
</evidence>
<dbReference type="PANTHER" id="PTHR43047">
    <property type="entry name" value="TWO-COMPONENT HISTIDINE PROTEIN KINASE"/>
    <property type="match status" value="1"/>
</dbReference>
<dbReference type="SMART" id="SM00387">
    <property type="entry name" value="HATPase_c"/>
    <property type="match status" value="1"/>
</dbReference>
<dbReference type="Gene3D" id="3.40.50.2300">
    <property type="match status" value="1"/>
</dbReference>
<evidence type="ECO:0000256" key="1">
    <source>
        <dbReference type="ARBA" id="ARBA00000085"/>
    </source>
</evidence>
<keyword evidence="4" id="KW-0808">Transferase</keyword>
<dbReference type="SUPFAM" id="SSF52172">
    <property type="entry name" value="CheY-like"/>
    <property type="match status" value="1"/>
</dbReference>
<dbReference type="RefSeq" id="WP_261695320.1">
    <property type="nucleotide sequence ID" value="NZ_CP104694.1"/>
</dbReference>
<dbReference type="InterPro" id="IPR003661">
    <property type="entry name" value="HisK_dim/P_dom"/>
</dbReference>
<dbReference type="Gene3D" id="1.10.287.130">
    <property type="match status" value="1"/>
</dbReference>
<dbReference type="CDD" id="cd00156">
    <property type="entry name" value="REC"/>
    <property type="match status" value="1"/>
</dbReference>
<evidence type="ECO:0000259" key="9">
    <source>
        <dbReference type="PROSITE" id="PS50110"/>
    </source>
</evidence>
<evidence type="ECO:0000313" key="11">
    <source>
        <dbReference type="Proteomes" id="UP001064632"/>
    </source>
</evidence>
<keyword evidence="3 6" id="KW-0597">Phosphoprotein</keyword>
<evidence type="ECO:0000256" key="5">
    <source>
        <dbReference type="ARBA" id="ARBA00022777"/>
    </source>
</evidence>
<dbReference type="EMBL" id="CP104694">
    <property type="protein sequence ID" value="UXI68360.1"/>
    <property type="molecule type" value="Genomic_DNA"/>
</dbReference>
<evidence type="ECO:0000259" key="8">
    <source>
        <dbReference type="PROSITE" id="PS50109"/>
    </source>
</evidence>
<protein>
    <recommendedName>
        <fullName evidence="2">histidine kinase</fullName>
        <ecNumber evidence="2">2.7.13.3</ecNumber>
    </recommendedName>
</protein>